<proteinExistence type="predicted"/>
<reference evidence="2" key="1">
    <citation type="journal article" date="2006" name="Mol. Genet. Genomics">
        <title>A complete physical map of a wild beet (Beta procumbens) translocation in sugar beet.</title>
        <authorList>
            <person name="Schulte D."/>
            <person name="Cai D."/>
            <person name="Kleine M."/>
            <person name="Fan L."/>
            <person name="Wang S."/>
            <person name="Jung C."/>
        </authorList>
    </citation>
    <scope>NUCLEOTIDE SEQUENCE</scope>
</reference>
<name>Q20CE1_BETVU</name>
<evidence type="ECO:0000313" key="2">
    <source>
        <dbReference type="EMBL" id="ABD83284.1"/>
    </source>
</evidence>
<feature type="region of interest" description="Disordered" evidence="1">
    <location>
        <begin position="1"/>
        <end position="35"/>
    </location>
</feature>
<feature type="compositionally biased region" description="Pro residues" evidence="1">
    <location>
        <begin position="22"/>
        <end position="31"/>
    </location>
</feature>
<feature type="compositionally biased region" description="Basic and acidic residues" evidence="1">
    <location>
        <begin position="9"/>
        <end position="20"/>
    </location>
</feature>
<dbReference type="EMBL" id="DQ374052">
    <property type="protein sequence ID" value="ABD83284.1"/>
    <property type="molecule type" value="Genomic_DNA"/>
</dbReference>
<dbReference type="AlphaFoldDB" id="Q20CE1"/>
<sequence>MASKFRRIIRGEGSRSRREATPQPPPPPQVPRDPQYPEIIFQDEEHREKFLRFKKREVLPTRFLDVELLSKLGLTADFKEFMKVLGMEALYNSDKARAGPVTHVHFRLLNQEHSLSLREFAGVLRLQVRVDYYPPDHFKMADTYVMLTWDPTPFDIQHCHWANFHHPIFSIWIRFMAQTLLGRFEGHLVRGAELVAIASYIAKGSREQFQYNLAHHVAIQFERISNSLPKPRDDGSWTSRRLVNGGLITLFAPQIAGFDETQRTPVLGPTLIDLTYLNTLKVLNGLPDHRFQWVIRSKKSLILPDSRARLRPRQANYLLPIEGVDLAAYADFRRGRLHFCSPPPPPHTDIFDFTSMMSTLGRMETGMGRMEGLINANTATLAGHGTRIDQLYTRIDQMGGRMDTLANDQHYALYPLYDDYCRRGIIEQTAQHPSWYHWNPSYGPPTGQSDDMAEDEEEEPVVPPVVVIPMVVVLLVVVSSVTPLMMIWAADALVLSSPSLQ</sequence>
<evidence type="ECO:0000256" key="1">
    <source>
        <dbReference type="SAM" id="MobiDB-lite"/>
    </source>
</evidence>
<organism evidence="2">
    <name type="scientific">Beta vulgaris</name>
    <name type="common">Sugar beet</name>
    <dbReference type="NCBI Taxonomy" id="161934"/>
    <lineage>
        <taxon>Eukaryota</taxon>
        <taxon>Viridiplantae</taxon>
        <taxon>Streptophyta</taxon>
        <taxon>Embryophyta</taxon>
        <taxon>Tracheophyta</taxon>
        <taxon>Spermatophyta</taxon>
        <taxon>Magnoliopsida</taxon>
        <taxon>eudicotyledons</taxon>
        <taxon>Gunneridae</taxon>
        <taxon>Pentapetalae</taxon>
        <taxon>Caryophyllales</taxon>
        <taxon>Chenopodiaceae</taxon>
        <taxon>Betoideae</taxon>
        <taxon>Beta</taxon>
    </lineage>
</organism>
<accession>Q20CE1</accession>
<protein>
    <submittedName>
        <fullName evidence="2">Fgenesh protein 35</fullName>
    </submittedName>
</protein>